<dbReference type="GO" id="GO:0005524">
    <property type="term" value="F:ATP binding"/>
    <property type="evidence" value="ECO:0007669"/>
    <property type="project" value="InterPro"/>
</dbReference>
<name>A0A8S4QUD8_9NEOP</name>
<keyword evidence="5" id="KW-1133">Transmembrane helix</keyword>
<dbReference type="InterPro" id="IPR008250">
    <property type="entry name" value="ATPase_P-typ_transduc_dom_A_sf"/>
</dbReference>
<keyword evidence="3" id="KW-0703">Sarcoplasmic reticulum</keyword>
<accession>A0A8S4QUD8</accession>
<dbReference type="NCBIfam" id="TIGR01494">
    <property type="entry name" value="ATPase_P-type"/>
    <property type="match status" value="1"/>
</dbReference>
<dbReference type="Gene3D" id="1.20.1110.10">
    <property type="entry name" value="Calcium-transporting ATPase, transmembrane domain"/>
    <property type="match status" value="1"/>
</dbReference>
<evidence type="ECO:0000256" key="3">
    <source>
        <dbReference type="ARBA" id="ARBA00022951"/>
    </source>
</evidence>
<dbReference type="Proteomes" id="UP000838756">
    <property type="component" value="Unassembled WGS sequence"/>
</dbReference>
<keyword evidence="5" id="KW-0812">Transmembrane</keyword>
<evidence type="ECO:0000256" key="4">
    <source>
        <dbReference type="ARBA" id="ARBA00048694"/>
    </source>
</evidence>
<proteinExistence type="predicted"/>
<dbReference type="PANTHER" id="PTHR42861">
    <property type="entry name" value="CALCIUM-TRANSPORTING ATPASE"/>
    <property type="match status" value="1"/>
</dbReference>
<evidence type="ECO:0000313" key="7">
    <source>
        <dbReference type="EMBL" id="CAH2218217.1"/>
    </source>
</evidence>
<dbReference type="EMBL" id="CAKXAJ010019241">
    <property type="protein sequence ID" value="CAH2218217.1"/>
    <property type="molecule type" value="Genomic_DNA"/>
</dbReference>
<dbReference type="InterPro" id="IPR023298">
    <property type="entry name" value="ATPase_P-typ_TM_dom_sf"/>
</dbReference>
<comment type="caution">
    <text evidence="7">The sequence shown here is derived from an EMBL/GenBank/DDBJ whole genome shotgun (WGS) entry which is preliminary data.</text>
</comment>
<evidence type="ECO:0000259" key="6">
    <source>
        <dbReference type="Pfam" id="PF00122"/>
    </source>
</evidence>
<sequence length="207" mass="22823">MNTGCSAVVSICMRQFDDAMSITIAIIIVVTVAFVQEYRSEKSLEELNKLVPPSCNCLREGSVEHFLARNLVPGDIVHLNVGDRVPADLRLYDSTDLAIDESSFTGETEPASKSVLPNKAAAGRVNKDNIAFLGTLVRCGNAKVYELMTRLTLKPKSLLFPVRLTRVLLTKWLLGEKKGTRSLSFAHLLVVEGKLIMNNKVATLELY</sequence>
<comment type="catalytic activity">
    <reaction evidence="4">
        <text>Ca(2+)(in) + ATP + H2O = Ca(2+)(out) + ADP + phosphate + H(+)</text>
        <dbReference type="Rhea" id="RHEA:18105"/>
        <dbReference type="ChEBI" id="CHEBI:15377"/>
        <dbReference type="ChEBI" id="CHEBI:15378"/>
        <dbReference type="ChEBI" id="CHEBI:29108"/>
        <dbReference type="ChEBI" id="CHEBI:30616"/>
        <dbReference type="ChEBI" id="CHEBI:43474"/>
        <dbReference type="ChEBI" id="CHEBI:456216"/>
        <dbReference type="EC" id="7.2.2.10"/>
    </reaction>
</comment>
<dbReference type="Gene3D" id="2.70.150.10">
    <property type="entry name" value="Calcium-transporting ATPase, cytoplasmic transduction domain A"/>
    <property type="match status" value="1"/>
</dbReference>
<dbReference type="OrthoDB" id="3352408at2759"/>
<dbReference type="AlphaFoldDB" id="A0A8S4QUD8"/>
<feature type="domain" description="P-type ATPase A" evidence="6">
    <location>
        <begin position="50"/>
        <end position="144"/>
    </location>
</feature>
<dbReference type="EC" id="7.2.2.10" evidence="2"/>
<evidence type="ECO:0000313" key="8">
    <source>
        <dbReference type="Proteomes" id="UP000838756"/>
    </source>
</evidence>
<reference evidence="7" key="1">
    <citation type="submission" date="2022-03" db="EMBL/GenBank/DDBJ databases">
        <authorList>
            <person name="Lindestad O."/>
        </authorList>
    </citation>
    <scope>NUCLEOTIDE SEQUENCE</scope>
</reference>
<keyword evidence="5" id="KW-0472">Membrane</keyword>
<evidence type="ECO:0000256" key="1">
    <source>
        <dbReference type="ARBA" id="ARBA00004326"/>
    </source>
</evidence>
<dbReference type="SUPFAM" id="SSF81665">
    <property type="entry name" value="Calcium ATPase, transmembrane domain M"/>
    <property type="match status" value="1"/>
</dbReference>
<gene>
    <name evidence="7" type="primary">jg12995</name>
    <name evidence="7" type="ORF">PAEG_LOCUS6064</name>
</gene>
<dbReference type="GO" id="GO:0016887">
    <property type="term" value="F:ATP hydrolysis activity"/>
    <property type="evidence" value="ECO:0007669"/>
    <property type="project" value="InterPro"/>
</dbReference>
<evidence type="ECO:0000256" key="5">
    <source>
        <dbReference type="SAM" id="Phobius"/>
    </source>
</evidence>
<dbReference type="InterPro" id="IPR001757">
    <property type="entry name" value="P_typ_ATPase"/>
</dbReference>
<organism evidence="7 8">
    <name type="scientific">Pararge aegeria aegeria</name>
    <dbReference type="NCBI Taxonomy" id="348720"/>
    <lineage>
        <taxon>Eukaryota</taxon>
        <taxon>Metazoa</taxon>
        <taxon>Ecdysozoa</taxon>
        <taxon>Arthropoda</taxon>
        <taxon>Hexapoda</taxon>
        <taxon>Insecta</taxon>
        <taxon>Pterygota</taxon>
        <taxon>Neoptera</taxon>
        <taxon>Endopterygota</taxon>
        <taxon>Lepidoptera</taxon>
        <taxon>Glossata</taxon>
        <taxon>Ditrysia</taxon>
        <taxon>Papilionoidea</taxon>
        <taxon>Nymphalidae</taxon>
        <taxon>Satyrinae</taxon>
        <taxon>Satyrini</taxon>
        <taxon>Parargina</taxon>
        <taxon>Pararge</taxon>
    </lineage>
</organism>
<dbReference type="GO" id="GO:0033017">
    <property type="term" value="C:sarcoplasmic reticulum membrane"/>
    <property type="evidence" value="ECO:0007669"/>
    <property type="project" value="UniProtKB-SubCell"/>
</dbReference>
<dbReference type="GO" id="GO:0005388">
    <property type="term" value="F:P-type calcium transporter activity"/>
    <property type="evidence" value="ECO:0007669"/>
    <property type="project" value="UniProtKB-EC"/>
</dbReference>
<keyword evidence="8" id="KW-1185">Reference proteome</keyword>
<dbReference type="SUPFAM" id="SSF81653">
    <property type="entry name" value="Calcium ATPase, transduction domain A"/>
    <property type="match status" value="1"/>
</dbReference>
<comment type="subcellular location">
    <subcellularLocation>
        <location evidence="1">Sarcoplasmic reticulum membrane</location>
        <topology evidence="1">Multi-pass membrane protein</topology>
    </subcellularLocation>
</comment>
<protein>
    <recommendedName>
        <fullName evidence="2">P-type Ca(2+) transporter</fullName>
        <ecNumber evidence="2">7.2.2.10</ecNumber>
    </recommendedName>
</protein>
<evidence type="ECO:0000256" key="2">
    <source>
        <dbReference type="ARBA" id="ARBA00012790"/>
    </source>
</evidence>
<feature type="transmembrane region" description="Helical" evidence="5">
    <location>
        <begin position="19"/>
        <end position="35"/>
    </location>
</feature>
<dbReference type="Pfam" id="PF00122">
    <property type="entry name" value="E1-E2_ATPase"/>
    <property type="match status" value="1"/>
</dbReference>
<dbReference type="InterPro" id="IPR059000">
    <property type="entry name" value="ATPase_P-type_domA"/>
</dbReference>